<dbReference type="SUPFAM" id="SSF56954">
    <property type="entry name" value="Outer membrane efflux proteins (OEP)"/>
    <property type="match status" value="1"/>
</dbReference>
<evidence type="ECO:0000256" key="6">
    <source>
        <dbReference type="ARBA" id="ARBA00023136"/>
    </source>
</evidence>
<dbReference type="PANTHER" id="PTHR30026:SF5">
    <property type="entry name" value="ABC-TYPE EFFLUX SYSTEM SECRETIN COMPONENT"/>
    <property type="match status" value="1"/>
</dbReference>
<keyword evidence="3" id="KW-0813">Transport</keyword>
<evidence type="ECO:0000256" key="8">
    <source>
        <dbReference type="SAM" id="SignalP"/>
    </source>
</evidence>
<dbReference type="GO" id="GO:0015562">
    <property type="term" value="F:efflux transmembrane transporter activity"/>
    <property type="evidence" value="ECO:0007669"/>
    <property type="project" value="InterPro"/>
</dbReference>
<evidence type="ECO:0000256" key="5">
    <source>
        <dbReference type="ARBA" id="ARBA00022692"/>
    </source>
</evidence>
<dbReference type="OrthoDB" id="5780445at2"/>
<keyword evidence="6" id="KW-0472">Membrane</keyword>
<dbReference type="GO" id="GO:0015288">
    <property type="term" value="F:porin activity"/>
    <property type="evidence" value="ECO:0007669"/>
    <property type="project" value="TreeGrafter"/>
</dbReference>
<evidence type="ECO:0000256" key="1">
    <source>
        <dbReference type="ARBA" id="ARBA00004442"/>
    </source>
</evidence>
<name>A0A0B4XKZ5_9GAMM</name>
<evidence type="ECO:0000256" key="7">
    <source>
        <dbReference type="ARBA" id="ARBA00023237"/>
    </source>
</evidence>
<evidence type="ECO:0000313" key="9">
    <source>
        <dbReference type="EMBL" id="AJD48934.1"/>
    </source>
</evidence>
<keyword evidence="8" id="KW-0732">Signal</keyword>
<organism evidence="9 10">
    <name type="scientific">Isoalcanivorax pacificus W11-5</name>
    <dbReference type="NCBI Taxonomy" id="391936"/>
    <lineage>
        <taxon>Bacteria</taxon>
        <taxon>Pseudomonadati</taxon>
        <taxon>Pseudomonadota</taxon>
        <taxon>Gammaproteobacteria</taxon>
        <taxon>Oceanospirillales</taxon>
        <taxon>Alcanivoracaceae</taxon>
        <taxon>Isoalcanivorax</taxon>
    </lineage>
</organism>
<dbReference type="InterPro" id="IPR051906">
    <property type="entry name" value="TolC-like"/>
</dbReference>
<keyword evidence="10" id="KW-1185">Reference proteome</keyword>
<proteinExistence type="inferred from homology"/>
<dbReference type="Gene3D" id="1.20.1600.10">
    <property type="entry name" value="Outer membrane efflux proteins (OEP)"/>
    <property type="match status" value="1"/>
</dbReference>
<comment type="similarity">
    <text evidence="2">Belongs to the outer membrane factor (OMF) (TC 1.B.17) family.</text>
</comment>
<evidence type="ECO:0008006" key="11">
    <source>
        <dbReference type="Google" id="ProtNLM"/>
    </source>
</evidence>
<evidence type="ECO:0000256" key="3">
    <source>
        <dbReference type="ARBA" id="ARBA00022448"/>
    </source>
</evidence>
<reference evidence="9 10" key="1">
    <citation type="journal article" date="2012" name="J. Bacteriol.">
        <title>Genome sequence of an alkane-degrading bacterium, Alcanivorax pacificus type strain W11-5, isolated from deep sea sediment.</title>
        <authorList>
            <person name="Lai Q."/>
            <person name="Shao Z."/>
        </authorList>
    </citation>
    <scope>NUCLEOTIDE SEQUENCE [LARGE SCALE GENOMIC DNA]</scope>
    <source>
        <strain evidence="9 10">W11-5</strain>
    </source>
</reference>
<dbReference type="GO" id="GO:0009279">
    <property type="term" value="C:cell outer membrane"/>
    <property type="evidence" value="ECO:0007669"/>
    <property type="project" value="UniProtKB-SubCell"/>
</dbReference>
<gene>
    <name evidence="9" type="ORF">S7S_12610</name>
</gene>
<keyword evidence="5" id="KW-0812">Transmembrane</keyword>
<evidence type="ECO:0000313" key="10">
    <source>
        <dbReference type="Proteomes" id="UP000006764"/>
    </source>
</evidence>
<accession>A0A0B4XKZ5</accession>
<sequence>MLRTVIALVLGCLVPAVAPATPMSFSDAWQALQASDDSLAAGEHARERAAALLSSSGSLFLPQIDLIGSYTRLEEPVELDALALRPLSDAADTLPGQLLISLLGGPDAFLTPMTRRDITRSALVAFWPLYTGGKITTARDIAALGQQEADALLEEIRRARFLELVSAYFGLVTAEKALASQRLAEQTLAGHLRAAEALEEQAQIAVVERLAVQAAYDQARIATRAMQEKRDIAQLALTRLVHGDSDVEPVSPLFIHPSLPALASFEPGLADHPGLRILGVKKAQAEHLARAGRGLYHPDVFMFGSYSVYEDDSLASELTPDWLVGVGVRLPLLDRNGRRGKVRAADSAVAEAGRLQQGAERRLSLLLESQYREARQALLEYRELASSVALAEQTLRLRERAFAEGLGRALDVVDAQSFLSATRTRRDAASFRYVLSLAQVLSLAGRQAEFVRYLDDGEAIQ</sequence>
<dbReference type="GO" id="GO:1990281">
    <property type="term" value="C:efflux pump complex"/>
    <property type="evidence" value="ECO:0007669"/>
    <property type="project" value="TreeGrafter"/>
</dbReference>
<dbReference type="EMBL" id="CP004387">
    <property type="protein sequence ID" value="AJD48934.1"/>
    <property type="molecule type" value="Genomic_DNA"/>
</dbReference>
<protein>
    <recommendedName>
        <fullName evidence="11">Outer membrane efflux protein</fullName>
    </recommendedName>
</protein>
<feature type="signal peptide" evidence="8">
    <location>
        <begin position="1"/>
        <end position="20"/>
    </location>
</feature>
<dbReference type="KEGG" id="apac:S7S_12610"/>
<dbReference type="AlphaFoldDB" id="A0A0B4XKZ5"/>
<dbReference type="Proteomes" id="UP000006764">
    <property type="component" value="Chromosome"/>
</dbReference>
<dbReference type="HOGENOM" id="CLU_012817_9_1_6"/>
<dbReference type="PANTHER" id="PTHR30026">
    <property type="entry name" value="OUTER MEMBRANE PROTEIN TOLC"/>
    <property type="match status" value="1"/>
</dbReference>
<evidence type="ECO:0000256" key="4">
    <source>
        <dbReference type="ARBA" id="ARBA00022452"/>
    </source>
</evidence>
<comment type="subcellular location">
    <subcellularLocation>
        <location evidence="1">Cell outer membrane</location>
    </subcellularLocation>
</comment>
<dbReference type="STRING" id="391936.S7S_12610"/>
<feature type="chain" id="PRO_5002098933" description="Outer membrane efflux protein" evidence="8">
    <location>
        <begin position="21"/>
        <end position="461"/>
    </location>
</feature>
<dbReference type="Pfam" id="PF02321">
    <property type="entry name" value="OEP"/>
    <property type="match status" value="1"/>
</dbReference>
<dbReference type="RefSeq" id="WP_041025995.1">
    <property type="nucleotide sequence ID" value="NZ_CP004387.1"/>
</dbReference>
<evidence type="ECO:0000256" key="2">
    <source>
        <dbReference type="ARBA" id="ARBA00007613"/>
    </source>
</evidence>
<dbReference type="InterPro" id="IPR003423">
    <property type="entry name" value="OMP_efflux"/>
</dbReference>
<keyword evidence="4" id="KW-1134">Transmembrane beta strand</keyword>
<keyword evidence="7" id="KW-0998">Cell outer membrane</keyword>